<dbReference type="InterPro" id="IPR012334">
    <property type="entry name" value="Pectin_lyas_fold"/>
</dbReference>
<evidence type="ECO:0000256" key="2">
    <source>
        <dbReference type="ARBA" id="ARBA00022801"/>
    </source>
</evidence>
<dbReference type="GO" id="GO:0004650">
    <property type="term" value="F:polygalacturonase activity"/>
    <property type="evidence" value="ECO:0007669"/>
    <property type="project" value="InterPro"/>
</dbReference>
<evidence type="ECO:0000313" key="5">
    <source>
        <dbReference type="EMBL" id="EKC51586.1"/>
    </source>
</evidence>
<dbReference type="EMBL" id="AJWY01011856">
    <property type="protein sequence ID" value="EKC51586.1"/>
    <property type="molecule type" value="Genomic_DNA"/>
</dbReference>
<dbReference type="PANTHER" id="PTHR31339">
    <property type="entry name" value="PECTIN LYASE-RELATED"/>
    <property type="match status" value="1"/>
</dbReference>
<dbReference type="SMART" id="SM00710">
    <property type="entry name" value="PbH1"/>
    <property type="match status" value="4"/>
</dbReference>
<organism evidence="5">
    <name type="scientific">human gut metagenome</name>
    <dbReference type="NCBI Taxonomy" id="408170"/>
    <lineage>
        <taxon>unclassified sequences</taxon>
        <taxon>metagenomes</taxon>
        <taxon>organismal metagenomes</taxon>
    </lineage>
</organism>
<feature type="compositionally biased region" description="Polar residues" evidence="4">
    <location>
        <begin position="246"/>
        <end position="264"/>
    </location>
</feature>
<feature type="region of interest" description="Disordered" evidence="4">
    <location>
        <begin position="233"/>
        <end position="264"/>
    </location>
</feature>
<dbReference type="AlphaFoldDB" id="K1SWM9"/>
<dbReference type="InterPro" id="IPR011050">
    <property type="entry name" value="Pectin_lyase_fold/virulence"/>
</dbReference>
<accession>K1SWM9</accession>
<dbReference type="InterPro" id="IPR000743">
    <property type="entry name" value="Glyco_hydro_28"/>
</dbReference>
<dbReference type="InterPro" id="IPR006626">
    <property type="entry name" value="PbH1"/>
</dbReference>
<dbReference type="InterPro" id="IPR051801">
    <property type="entry name" value="GH28_Enzymes"/>
</dbReference>
<dbReference type="PANTHER" id="PTHR31339:SF9">
    <property type="entry name" value="PLASMIN AND FIBRONECTIN-BINDING PROTEIN A"/>
    <property type="match status" value="1"/>
</dbReference>
<dbReference type="GO" id="GO:0005975">
    <property type="term" value="P:carbohydrate metabolic process"/>
    <property type="evidence" value="ECO:0007669"/>
    <property type="project" value="InterPro"/>
</dbReference>
<dbReference type="Gene3D" id="2.160.20.10">
    <property type="entry name" value="Single-stranded right-handed beta-helix, Pectin lyase-like"/>
    <property type="match status" value="1"/>
</dbReference>
<name>K1SWM9_9ZZZZ</name>
<comment type="similarity">
    <text evidence="1">Belongs to the glycosyl hydrolase 28 family.</text>
</comment>
<protein>
    <submittedName>
        <fullName evidence="5">Galacturan 1,4-alpha-galacturonidase</fullName>
    </submittedName>
</protein>
<evidence type="ECO:0000256" key="1">
    <source>
        <dbReference type="ARBA" id="ARBA00008834"/>
    </source>
</evidence>
<dbReference type="Pfam" id="PF00295">
    <property type="entry name" value="Glyco_hydro_28"/>
    <property type="match status" value="1"/>
</dbReference>
<proteinExistence type="inferred from homology"/>
<gene>
    <name evidence="5" type="ORF">LEA_17320</name>
</gene>
<evidence type="ECO:0000256" key="4">
    <source>
        <dbReference type="SAM" id="MobiDB-lite"/>
    </source>
</evidence>
<keyword evidence="3" id="KW-0326">Glycosidase</keyword>
<evidence type="ECO:0000256" key="3">
    <source>
        <dbReference type="ARBA" id="ARBA00023295"/>
    </source>
</evidence>
<reference evidence="5" key="1">
    <citation type="journal article" date="2013" name="Environ. Microbiol.">
        <title>Microbiota from the distal guts of lean and obese adolescents exhibit partial functional redundancy besides clear differences in community structure.</title>
        <authorList>
            <person name="Ferrer M."/>
            <person name="Ruiz A."/>
            <person name="Lanza F."/>
            <person name="Haange S.B."/>
            <person name="Oberbach A."/>
            <person name="Till H."/>
            <person name="Bargiela R."/>
            <person name="Campoy C."/>
            <person name="Segura M.T."/>
            <person name="Richter M."/>
            <person name="von Bergen M."/>
            <person name="Seifert J."/>
            <person name="Suarez A."/>
        </authorList>
    </citation>
    <scope>NUCLEOTIDE SEQUENCE</scope>
</reference>
<sequence>MLIEDVSICNPYNSPNTDGINPESCRDVRILNCRVDVGDDCITLKSGTEETPSPVPCENIVIANCLLVHGHGGIVIGSEMSGGVRNVTVTNCVFTGTDRGLRVKTRRRRGGCVENLRLSNLVMERVFCPFVFNMYYSCGTAEKDRWVWEKTPYPVDGGTPAFRNIRINGVTVVGATASAGFFYGLAESPIDGLSLTDCHIEMARGAAPEKPAMMGNLEPMSARGFFLRNAKKRGISQRDAKKMQTAKPTTPTRASTASFNRRKE</sequence>
<comment type="caution">
    <text evidence="5">The sequence shown here is derived from an EMBL/GenBank/DDBJ whole genome shotgun (WGS) entry which is preliminary data.</text>
</comment>
<dbReference type="SUPFAM" id="SSF51126">
    <property type="entry name" value="Pectin lyase-like"/>
    <property type="match status" value="1"/>
</dbReference>
<keyword evidence="2" id="KW-0378">Hydrolase</keyword>